<accession>A0A0F9HVX6</accession>
<reference evidence="1" key="1">
    <citation type="journal article" date="2015" name="Nature">
        <title>Complex archaea that bridge the gap between prokaryotes and eukaryotes.</title>
        <authorList>
            <person name="Spang A."/>
            <person name="Saw J.H."/>
            <person name="Jorgensen S.L."/>
            <person name="Zaremba-Niedzwiedzka K."/>
            <person name="Martijn J."/>
            <person name="Lind A.E."/>
            <person name="van Eijk R."/>
            <person name="Schleper C."/>
            <person name="Guy L."/>
            <person name="Ettema T.J."/>
        </authorList>
    </citation>
    <scope>NUCLEOTIDE SEQUENCE</scope>
</reference>
<sequence length="68" mass="8041">MICQHKWWKPGEYFAITPPKYVLLCEHCRSTAFYQRGRGIYGIKQLDQEDFEHLFGVYSNLLSKRGSV</sequence>
<gene>
    <name evidence="1" type="ORF">LCGC14_1654180</name>
</gene>
<name>A0A0F9HVX6_9ZZZZ</name>
<organism evidence="1">
    <name type="scientific">marine sediment metagenome</name>
    <dbReference type="NCBI Taxonomy" id="412755"/>
    <lineage>
        <taxon>unclassified sequences</taxon>
        <taxon>metagenomes</taxon>
        <taxon>ecological metagenomes</taxon>
    </lineage>
</organism>
<dbReference type="EMBL" id="LAZR01013953">
    <property type="protein sequence ID" value="KKM19586.1"/>
    <property type="molecule type" value="Genomic_DNA"/>
</dbReference>
<proteinExistence type="predicted"/>
<comment type="caution">
    <text evidence="1">The sequence shown here is derived from an EMBL/GenBank/DDBJ whole genome shotgun (WGS) entry which is preliminary data.</text>
</comment>
<evidence type="ECO:0000313" key="1">
    <source>
        <dbReference type="EMBL" id="KKM19586.1"/>
    </source>
</evidence>
<dbReference type="AlphaFoldDB" id="A0A0F9HVX6"/>
<protein>
    <submittedName>
        <fullName evidence="1">Uncharacterized protein</fullName>
    </submittedName>
</protein>